<dbReference type="PANTHER" id="PTHR32119">
    <property type="entry name" value="OROTIDINE 5'-PHOSPHATE DECARBOXYLASE"/>
    <property type="match status" value="1"/>
</dbReference>
<evidence type="ECO:0000256" key="6">
    <source>
        <dbReference type="ARBA" id="ARBA00022975"/>
    </source>
</evidence>
<dbReference type="InterPro" id="IPR001754">
    <property type="entry name" value="OMPdeCOase_dom"/>
</dbReference>
<dbReference type="InterPro" id="IPR018089">
    <property type="entry name" value="OMPdecase_AS"/>
</dbReference>
<feature type="binding site" evidence="10">
    <location>
        <position position="12"/>
    </location>
    <ligand>
        <name>substrate</name>
    </ligand>
</feature>
<dbReference type="AlphaFoldDB" id="A0A7W0CHF7"/>
<feature type="binding site" evidence="10">
    <location>
        <position position="124"/>
    </location>
    <ligand>
        <name>substrate</name>
    </ligand>
</feature>
<sequence>MPADDRLCLALDMSGRDEILALVDELKEHVGWFKVNSAFTLHGPDLVREILARDVKVFLDLKLHDIPNTLAGYARAVTRLGVHLVTLHTAGGIEMMRTAAASADAQAAELGTARPKLVGVTLLTSVDQQVLNDELNVPGSVEDELRSRAALAAKAGLDGMVCAPPEIPLVRGVVPDDFFFVTPGARSPGQSDDDHRRTGTHAEAVAAGSSLLVVGRRILDAPDRVAAALEVTAEMS</sequence>
<accession>A0A7W0CHF7</accession>
<keyword evidence="5 11" id="KW-0210">Decarboxylase</keyword>
<dbReference type="GO" id="GO:0044205">
    <property type="term" value="P:'de novo' UMP biosynthetic process"/>
    <property type="evidence" value="ECO:0007669"/>
    <property type="project" value="UniProtKB-UniPathway"/>
</dbReference>
<feature type="binding site" evidence="10">
    <location>
        <position position="186"/>
    </location>
    <ligand>
        <name>substrate</name>
    </ligand>
</feature>
<comment type="caution">
    <text evidence="13">The sequence shown here is derived from an EMBL/GenBank/DDBJ whole genome shotgun (WGS) entry which is preliminary data.</text>
</comment>
<evidence type="ECO:0000256" key="5">
    <source>
        <dbReference type="ARBA" id="ARBA00022793"/>
    </source>
</evidence>
<feature type="domain" description="Orotidine 5'-phosphate decarboxylase" evidence="12">
    <location>
        <begin position="6"/>
        <end position="231"/>
    </location>
</feature>
<feature type="binding site" evidence="10">
    <location>
        <position position="216"/>
    </location>
    <ligand>
        <name>substrate</name>
    </ligand>
</feature>
<dbReference type="SUPFAM" id="SSF51366">
    <property type="entry name" value="Ribulose-phoshate binding barrel"/>
    <property type="match status" value="1"/>
</dbReference>
<comment type="similarity">
    <text evidence="11">Belongs to the OMP decarboxylase family.</text>
</comment>
<reference evidence="13 14" key="1">
    <citation type="submission" date="2020-07" db="EMBL/GenBank/DDBJ databases">
        <title>Genomic Encyclopedia of Type Strains, Phase IV (KMG-IV): sequencing the most valuable type-strain genomes for metagenomic binning, comparative biology and taxonomic classification.</title>
        <authorList>
            <person name="Goeker M."/>
        </authorList>
    </citation>
    <scope>NUCLEOTIDE SEQUENCE [LARGE SCALE GENOMIC DNA]</scope>
    <source>
        <strain evidence="13 14">DSM 45533</strain>
    </source>
</reference>
<dbReference type="RefSeq" id="WP_181610074.1">
    <property type="nucleotide sequence ID" value="NZ_BAABAM010000002.1"/>
</dbReference>
<dbReference type="EC" id="4.1.1.23" evidence="3 11"/>
<gene>
    <name evidence="13" type="ORF">HNR30_002594</name>
</gene>
<dbReference type="CDD" id="cd04725">
    <property type="entry name" value="OMP_decarboxylase_like"/>
    <property type="match status" value="1"/>
</dbReference>
<evidence type="ECO:0000313" key="14">
    <source>
        <dbReference type="Proteomes" id="UP000530928"/>
    </source>
</evidence>
<protein>
    <recommendedName>
        <fullName evidence="4 11">Orotidine 5'-phosphate decarboxylase</fullName>
        <ecNumber evidence="3 11">4.1.1.23</ecNumber>
    </recommendedName>
</protein>
<dbReference type="Proteomes" id="UP000530928">
    <property type="component" value="Unassembled WGS sequence"/>
</dbReference>
<dbReference type="EMBL" id="JACDUR010000003">
    <property type="protein sequence ID" value="MBA2891253.1"/>
    <property type="molecule type" value="Genomic_DNA"/>
</dbReference>
<dbReference type="PROSITE" id="PS00156">
    <property type="entry name" value="OMPDECASE"/>
    <property type="match status" value="1"/>
</dbReference>
<organism evidence="13 14">
    <name type="scientific">Nonomuraea soli</name>
    <dbReference type="NCBI Taxonomy" id="1032476"/>
    <lineage>
        <taxon>Bacteria</taxon>
        <taxon>Bacillati</taxon>
        <taxon>Actinomycetota</taxon>
        <taxon>Actinomycetes</taxon>
        <taxon>Streptosporangiales</taxon>
        <taxon>Streptosporangiaceae</taxon>
        <taxon>Nonomuraea</taxon>
    </lineage>
</organism>
<comment type="pathway">
    <text evidence="2 11">Pyrimidine metabolism; UMP biosynthesis via de novo pathway; UMP from orotate: step 2/2.</text>
</comment>
<dbReference type="NCBIfam" id="NF001273">
    <property type="entry name" value="PRK00230.1"/>
    <property type="match status" value="1"/>
</dbReference>
<comment type="catalytic activity">
    <reaction evidence="8 11">
        <text>orotidine 5'-phosphate + H(+) = UMP + CO2</text>
        <dbReference type="Rhea" id="RHEA:11596"/>
        <dbReference type="ChEBI" id="CHEBI:15378"/>
        <dbReference type="ChEBI" id="CHEBI:16526"/>
        <dbReference type="ChEBI" id="CHEBI:57538"/>
        <dbReference type="ChEBI" id="CHEBI:57865"/>
        <dbReference type="EC" id="4.1.1.23"/>
    </reaction>
</comment>
<dbReference type="GO" id="GO:0006207">
    <property type="term" value="P:'de novo' pyrimidine nucleobase biosynthetic process"/>
    <property type="evidence" value="ECO:0007669"/>
    <property type="project" value="InterPro"/>
</dbReference>
<evidence type="ECO:0000256" key="8">
    <source>
        <dbReference type="ARBA" id="ARBA00049157"/>
    </source>
</evidence>
<name>A0A7W0CHF7_9ACTN</name>
<dbReference type="InterPro" id="IPR014732">
    <property type="entry name" value="OMPdecase"/>
</dbReference>
<evidence type="ECO:0000256" key="1">
    <source>
        <dbReference type="ARBA" id="ARBA00002356"/>
    </source>
</evidence>
<feature type="binding site" evidence="10">
    <location>
        <position position="215"/>
    </location>
    <ligand>
        <name>substrate</name>
    </ligand>
</feature>
<dbReference type="UniPathway" id="UPA00070">
    <property type="reaction ID" value="UER00120"/>
</dbReference>
<evidence type="ECO:0000313" key="13">
    <source>
        <dbReference type="EMBL" id="MBA2891253.1"/>
    </source>
</evidence>
<evidence type="ECO:0000256" key="7">
    <source>
        <dbReference type="ARBA" id="ARBA00023239"/>
    </source>
</evidence>
<dbReference type="Gene3D" id="3.20.20.70">
    <property type="entry name" value="Aldolase class I"/>
    <property type="match status" value="1"/>
</dbReference>
<feature type="binding site" evidence="10">
    <location>
        <position position="34"/>
    </location>
    <ligand>
        <name>substrate</name>
    </ligand>
</feature>
<dbReference type="InterPro" id="IPR013785">
    <property type="entry name" value="Aldolase_TIM"/>
</dbReference>
<keyword evidence="14" id="KW-1185">Reference proteome</keyword>
<evidence type="ECO:0000259" key="12">
    <source>
        <dbReference type="SMART" id="SM00934"/>
    </source>
</evidence>
<evidence type="ECO:0000256" key="11">
    <source>
        <dbReference type="RuleBase" id="RU000512"/>
    </source>
</evidence>
<dbReference type="InterPro" id="IPR011060">
    <property type="entry name" value="RibuloseP-bd_barrel"/>
</dbReference>
<dbReference type="SMART" id="SM00934">
    <property type="entry name" value="OMPdecase"/>
    <property type="match status" value="1"/>
</dbReference>
<dbReference type="GO" id="GO:0005829">
    <property type="term" value="C:cytosol"/>
    <property type="evidence" value="ECO:0007669"/>
    <property type="project" value="TreeGrafter"/>
</dbReference>
<feature type="active site" description="For OMPdecase activity" evidence="9">
    <location>
        <position position="65"/>
    </location>
</feature>
<dbReference type="NCBIfam" id="TIGR01740">
    <property type="entry name" value="pyrF"/>
    <property type="match status" value="1"/>
</dbReference>
<keyword evidence="7 11" id="KW-0456">Lyase</keyword>
<comment type="function">
    <text evidence="1">Catalyzes the decarboxylation of orotidine 5'-monophosphate (OMP) to uridine 5'-monophosphate (UMP).</text>
</comment>
<evidence type="ECO:0000256" key="2">
    <source>
        <dbReference type="ARBA" id="ARBA00004861"/>
    </source>
</evidence>
<dbReference type="GO" id="GO:0004590">
    <property type="term" value="F:orotidine-5'-phosphate decarboxylase activity"/>
    <property type="evidence" value="ECO:0007669"/>
    <property type="project" value="UniProtKB-EC"/>
</dbReference>
<evidence type="ECO:0000256" key="9">
    <source>
        <dbReference type="PIRSR" id="PIRSR614732-1"/>
    </source>
</evidence>
<feature type="active site" description="For OMPdecase activity" evidence="9">
    <location>
        <position position="62"/>
    </location>
</feature>
<dbReference type="Pfam" id="PF00215">
    <property type="entry name" value="OMPdecase"/>
    <property type="match status" value="1"/>
</dbReference>
<keyword evidence="6 11" id="KW-0665">Pyrimidine biosynthesis</keyword>
<feature type="active site" description="For OMPdecase activity" evidence="9">
    <location>
        <position position="60"/>
    </location>
</feature>
<evidence type="ECO:0000256" key="3">
    <source>
        <dbReference type="ARBA" id="ARBA00012321"/>
    </source>
</evidence>
<proteinExistence type="inferred from homology"/>
<dbReference type="PANTHER" id="PTHR32119:SF2">
    <property type="entry name" value="OROTIDINE 5'-PHOSPHATE DECARBOXYLASE"/>
    <property type="match status" value="1"/>
</dbReference>
<evidence type="ECO:0000256" key="4">
    <source>
        <dbReference type="ARBA" id="ARBA00021923"/>
    </source>
</evidence>
<evidence type="ECO:0000256" key="10">
    <source>
        <dbReference type="PIRSR" id="PIRSR614732-2"/>
    </source>
</evidence>